<evidence type="ECO:0000313" key="3">
    <source>
        <dbReference type="EMBL" id="QQO74651.1"/>
    </source>
</evidence>
<feature type="domain" description="Late nodulin" evidence="2">
    <location>
        <begin position="1"/>
        <end position="57"/>
    </location>
</feature>
<keyword evidence="1" id="KW-0812">Transmembrane</keyword>
<feature type="transmembrane region" description="Helical" evidence="1">
    <location>
        <begin position="6"/>
        <end position="25"/>
    </location>
</feature>
<sequence>MTKFLNIVHFMILFIAVFFIERNICLRVKCETDEYCQKVFPSINKSHGVKCIDNLCQFLRKKEVRINT</sequence>
<accession>A0A7T8DVK2</accession>
<dbReference type="AlphaFoldDB" id="A0A7T8DVK2"/>
<organism evidence="3">
    <name type="scientific">Pisum sativum</name>
    <name type="common">Garden pea</name>
    <name type="synonym">Lathyrus oleraceus</name>
    <dbReference type="NCBI Taxonomy" id="3888"/>
    <lineage>
        <taxon>Eukaryota</taxon>
        <taxon>Viridiplantae</taxon>
        <taxon>Streptophyta</taxon>
        <taxon>Embryophyta</taxon>
        <taxon>Tracheophyta</taxon>
        <taxon>Spermatophyta</taxon>
        <taxon>Magnoliopsida</taxon>
        <taxon>eudicotyledons</taxon>
        <taxon>Gunneridae</taxon>
        <taxon>Pentapetalae</taxon>
        <taxon>rosids</taxon>
        <taxon>fabids</taxon>
        <taxon>Fabales</taxon>
        <taxon>Fabaceae</taxon>
        <taxon>Papilionoideae</taxon>
        <taxon>50 kb inversion clade</taxon>
        <taxon>NPAAA clade</taxon>
        <taxon>Hologalegina</taxon>
        <taxon>IRL clade</taxon>
        <taxon>Fabeae</taxon>
        <taxon>Lathyrus</taxon>
    </lineage>
</organism>
<evidence type="ECO:0000256" key="1">
    <source>
        <dbReference type="SAM" id="Phobius"/>
    </source>
</evidence>
<keyword evidence="1" id="KW-1133">Transmembrane helix</keyword>
<dbReference type="EMBL" id="MT371133">
    <property type="protein sequence ID" value="QQO74651.1"/>
    <property type="molecule type" value="mRNA"/>
</dbReference>
<dbReference type="GO" id="GO:0046872">
    <property type="term" value="F:metal ion binding"/>
    <property type="evidence" value="ECO:0007669"/>
    <property type="project" value="InterPro"/>
</dbReference>
<evidence type="ECO:0000259" key="2">
    <source>
        <dbReference type="Pfam" id="PF07127"/>
    </source>
</evidence>
<reference evidence="3" key="1">
    <citation type="journal article" date="2020" name="Mol. Cell">
        <title>Proteome analysis reveals a significant host-specific response in Rhizobium leguminosarum bv viciae endosymbiotic cells.</title>
        <authorList>
            <person name="Duran D."/>
            <person name="Albareda M."/>
            <person name="Marina A."/>
            <person name="Garcia C."/>
            <person name="Ruiz-Argueso T."/>
            <person name="Palacios J."/>
        </authorList>
    </citation>
    <scope>NUCLEOTIDE SEQUENCE</scope>
    <source>
        <tissue evidence="3">Root nodules</tissue>
    </source>
</reference>
<protein>
    <submittedName>
        <fullName evidence="3">Nodule-specific cysteine-rich peptide G35</fullName>
    </submittedName>
</protein>
<name>A0A7T8DVK2_PEA</name>
<dbReference type="InterPro" id="IPR009810">
    <property type="entry name" value="Nodulin_late_dom"/>
</dbReference>
<keyword evidence="1" id="KW-0472">Membrane</keyword>
<proteinExistence type="evidence at transcript level"/>
<dbReference type="Pfam" id="PF07127">
    <property type="entry name" value="Nodulin_late"/>
    <property type="match status" value="1"/>
</dbReference>